<evidence type="ECO:0000256" key="3">
    <source>
        <dbReference type="ARBA" id="ARBA00022475"/>
    </source>
</evidence>
<dbReference type="EMBL" id="JQBR01000013">
    <property type="protein sequence ID" value="KRN65036.1"/>
    <property type="molecule type" value="Genomic_DNA"/>
</dbReference>
<reference evidence="11 12" key="1">
    <citation type="journal article" date="2015" name="Genome Announc.">
        <title>Expanding the biotechnology potential of lactobacilli through comparative genomics of 213 strains and associated genera.</title>
        <authorList>
            <person name="Sun Z."/>
            <person name="Harris H.M."/>
            <person name="McCann A."/>
            <person name="Guo C."/>
            <person name="Argimon S."/>
            <person name="Zhang W."/>
            <person name="Yang X."/>
            <person name="Jeffery I.B."/>
            <person name="Cooney J.C."/>
            <person name="Kagawa T.F."/>
            <person name="Liu W."/>
            <person name="Song Y."/>
            <person name="Salvetti E."/>
            <person name="Wrobel A."/>
            <person name="Rasinkangas P."/>
            <person name="Parkhill J."/>
            <person name="Rea M.C."/>
            <person name="O'Sullivan O."/>
            <person name="Ritari J."/>
            <person name="Douillard F.P."/>
            <person name="Paul Ross R."/>
            <person name="Yang R."/>
            <person name="Briner A.E."/>
            <person name="Felis G.E."/>
            <person name="de Vos W.M."/>
            <person name="Barrangou R."/>
            <person name="Klaenhammer T.R."/>
            <person name="Caufield P.W."/>
            <person name="Cui Y."/>
            <person name="Zhang H."/>
            <person name="O'Toole P.W."/>
        </authorList>
    </citation>
    <scope>NUCLEOTIDE SEQUENCE [LARGE SCALE GENOMIC DNA]</scope>
    <source>
        <strain evidence="11 12">DSM 17757</strain>
    </source>
</reference>
<keyword evidence="11" id="KW-0670">Pyruvate</keyword>
<keyword evidence="7 10" id="KW-1133">Transmembrane helix</keyword>
<keyword evidence="4" id="KW-0762">Sugar transport</keyword>
<keyword evidence="8 10" id="KW-0472">Membrane</keyword>
<feature type="transmembrane region" description="Helical" evidence="10">
    <location>
        <begin position="159"/>
        <end position="181"/>
    </location>
</feature>
<keyword evidence="2" id="KW-0813">Transport</keyword>
<evidence type="ECO:0000256" key="2">
    <source>
        <dbReference type="ARBA" id="ARBA00022448"/>
    </source>
</evidence>
<evidence type="ECO:0000313" key="11">
    <source>
        <dbReference type="EMBL" id="KRN65036.1"/>
    </source>
</evidence>
<comment type="caution">
    <text evidence="11">The sequence shown here is derived from an EMBL/GenBank/DDBJ whole genome shotgun (WGS) entry which is preliminary data.</text>
</comment>
<dbReference type="PROSITE" id="PS51106">
    <property type="entry name" value="PTS_EIIC_TYPE_4"/>
    <property type="match status" value="1"/>
</dbReference>
<feature type="transmembrane region" description="Helical" evidence="10">
    <location>
        <begin position="33"/>
        <end position="54"/>
    </location>
</feature>
<keyword evidence="6 10" id="KW-0812">Transmembrane</keyword>
<feature type="compositionally biased region" description="Acidic residues" evidence="9">
    <location>
        <begin position="236"/>
        <end position="250"/>
    </location>
</feature>
<evidence type="ECO:0000313" key="12">
    <source>
        <dbReference type="Proteomes" id="UP000051568"/>
    </source>
</evidence>
<evidence type="ECO:0000256" key="9">
    <source>
        <dbReference type="SAM" id="MobiDB-lite"/>
    </source>
</evidence>
<keyword evidence="3" id="KW-1003">Cell membrane</keyword>
<evidence type="ECO:0000256" key="4">
    <source>
        <dbReference type="ARBA" id="ARBA00022597"/>
    </source>
</evidence>
<dbReference type="PANTHER" id="PTHR32502">
    <property type="entry name" value="N-ACETYLGALACTOSAMINE PERMEASE II COMPONENT-RELATED"/>
    <property type="match status" value="1"/>
</dbReference>
<evidence type="ECO:0000256" key="8">
    <source>
        <dbReference type="ARBA" id="ARBA00023136"/>
    </source>
</evidence>
<dbReference type="GO" id="GO:0016740">
    <property type="term" value="F:transferase activity"/>
    <property type="evidence" value="ECO:0007669"/>
    <property type="project" value="UniProtKB-KW"/>
</dbReference>
<dbReference type="GO" id="GO:0009401">
    <property type="term" value="P:phosphoenolpyruvate-dependent sugar phosphotransferase system"/>
    <property type="evidence" value="ECO:0007669"/>
    <property type="project" value="UniProtKB-KW"/>
</dbReference>
<dbReference type="STRING" id="319652.IV80_GL000546"/>
<dbReference type="InterPro" id="IPR050303">
    <property type="entry name" value="GatZ_KbaZ_carbometab"/>
</dbReference>
<evidence type="ECO:0000256" key="6">
    <source>
        <dbReference type="ARBA" id="ARBA00022692"/>
    </source>
</evidence>
<keyword evidence="12" id="KW-1185">Reference proteome</keyword>
<evidence type="ECO:0000256" key="7">
    <source>
        <dbReference type="ARBA" id="ARBA00022989"/>
    </source>
</evidence>
<feature type="transmembrane region" description="Helical" evidence="10">
    <location>
        <begin position="188"/>
        <end position="221"/>
    </location>
</feature>
<dbReference type="PANTHER" id="PTHR32502:SF28">
    <property type="entry name" value="PHOSPHOTRANSFERASE SYSTEM SUGAR-SPECIFIC EIIC COMPONENT"/>
    <property type="match status" value="1"/>
</dbReference>
<gene>
    <name evidence="11" type="ORF">IV80_GL000546</name>
</gene>
<evidence type="ECO:0000256" key="1">
    <source>
        <dbReference type="ARBA" id="ARBA00004651"/>
    </source>
</evidence>
<organism evidence="11 12">
    <name type="scientific">Pediococcus cellicola</name>
    <dbReference type="NCBI Taxonomy" id="319652"/>
    <lineage>
        <taxon>Bacteria</taxon>
        <taxon>Bacillati</taxon>
        <taxon>Bacillota</taxon>
        <taxon>Bacilli</taxon>
        <taxon>Lactobacillales</taxon>
        <taxon>Lactobacillaceae</taxon>
        <taxon>Pediococcus</taxon>
    </lineage>
</organism>
<dbReference type="Pfam" id="PF03609">
    <property type="entry name" value="EII-Sor"/>
    <property type="match status" value="1"/>
</dbReference>
<name>A0A0R2IRX6_9LACO</name>
<dbReference type="AlphaFoldDB" id="A0A0R2IRX6"/>
<sequence length="250" mass="26596">MIIDQLTVVVIGNFPLLVGLIAGVIMGDVKIGLAVGGTLQLMVLGVGTYGGASIPDFLTGAVVGTAFAVTSGKGLNFAIGLAVPVGLLMVQLDVLARFSNTYFQHRVDKYINVNDTKAVERNILYGTIPWGLSRALPVLIMLTLGNGIVNVIIKRMPEWLTGGLQVAGGILPVVGIAILLRYLPTAKFVAYLIIGFFLASYLKVPMLGVALVGVALGFIYYENHNKTIVKGANQEESQEGEDLDDGEYED</sequence>
<comment type="subcellular location">
    <subcellularLocation>
        <location evidence="1">Cell membrane</location>
        <topology evidence="1">Multi-pass membrane protein</topology>
    </subcellularLocation>
</comment>
<keyword evidence="5" id="KW-0598">Phosphotransferase system</keyword>
<dbReference type="PATRIC" id="fig|319652.3.peg.553"/>
<keyword evidence="11" id="KW-0808">Transferase</keyword>
<feature type="region of interest" description="Disordered" evidence="9">
    <location>
        <begin position="231"/>
        <end position="250"/>
    </location>
</feature>
<dbReference type="GO" id="GO:0005886">
    <property type="term" value="C:plasma membrane"/>
    <property type="evidence" value="ECO:0007669"/>
    <property type="project" value="UniProtKB-SubCell"/>
</dbReference>
<evidence type="ECO:0000256" key="10">
    <source>
        <dbReference type="SAM" id="Phobius"/>
    </source>
</evidence>
<protein>
    <submittedName>
        <fullName evidence="11">Hosphoenolpyruvate-dependent sugar phosphotransferase system iic component</fullName>
    </submittedName>
</protein>
<evidence type="ECO:0000256" key="5">
    <source>
        <dbReference type="ARBA" id="ARBA00022683"/>
    </source>
</evidence>
<accession>A0A0R2IRX6</accession>
<feature type="transmembrane region" description="Helical" evidence="10">
    <location>
        <begin position="135"/>
        <end position="153"/>
    </location>
</feature>
<dbReference type="Proteomes" id="UP000051568">
    <property type="component" value="Unassembled WGS sequence"/>
</dbReference>
<feature type="transmembrane region" description="Helical" evidence="10">
    <location>
        <begin position="74"/>
        <end position="96"/>
    </location>
</feature>
<proteinExistence type="predicted"/>
<feature type="transmembrane region" description="Helical" evidence="10">
    <location>
        <begin position="6"/>
        <end position="26"/>
    </location>
</feature>
<dbReference type="InterPro" id="IPR004700">
    <property type="entry name" value="PTS_IIC_man"/>
</dbReference>